<sequence>METINTRRLSTRDIAYEYIKGQIINGDLVPDSPIIEDQVAKELSISRTPLREALQRLEFEGLISRQTNGRLKVSTISVHEVNEIFQVRSLLEGLLAREATLKASENDIKELRTFTKLIVEASLLDNRKDVVRYGSMFHNYLYSISNNQTAVKILLQLNDKISRYRRIGPIRDSMRSKTAAEEHQDLFNLIEKRDAIAVEDAMKLHINNSLKSAVKSIEEYIAQREEMEE</sequence>
<dbReference type="InterPro" id="IPR011711">
    <property type="entry name" value="GntR_C"/>
</dbReference>
<dbReference type="PANTHER" id="PTHR43537:SF5">
    <property type="entry name" value="UXU OPERON TRANSCRIPTIONAL REGULATOR"/>
    <property type="match status" value="1"/>
</dbReference>
<dbReference type="PROSITE" id="PS50949">
    <property type="entry name" value="HTH_GNTR"/>
    <property type="match status" value="1"/>
</dbReference>
<comment type="caution">
    <text evidence="5">The sequence shown here is derived from an EMBL/GenBank/DDBJ whole genome shotgun (WGS) entry which is preliminary data.</text>
</comment>
<dbReference type="Proteomes" id="UP000307756">
    <property type="component" value="Unassembled WGS sequence"/>
</dbReference>
<dbReference type="InterPro" id="IPR000524">
    <property type="entry name" value="Tscrpt_reg_HTH_GntR"/>
</dbReference>
<keyword evidence="3" id="KW-0804">Transcription</keyword>
<evidence type="ECO:0000259" key="4">
    <source>
        <dbReference type="PROSITE" id="PS50949"/>
    </source>
</evidence>
<dbReference type="Gene3D" id="1.20.120.530">
    <property type="entry name" value="GntR ligand-binding domain-like"/>
    <property type="match status" value="1"/>
</dbReference>
<dbReference type="SUPFAM" id="SSF48008">
    <property type="entry name" value="GntR ligand-binding domain-like"/>
    <property type="match status" value="1"/>
</dbReference>
<protein>
    <submittedName>
        <fullName evidence="5">GntR family transcriptional regulator</fullName>
    </submittedName>
</protein>
<dbReference type="OrthoDB" id="9781630at2"/>
<evidence type="ECO:0000256" key="1">
    <source>
        <dbReference type="ARBA" id="ARBA00023015"/>
    </source>
</evidence>
<dbReference type="EMBL" id="SWBM01000001">
    <property type="protein sequence ID" value="TKC18010.1"/>
    <property type="molecule type" value="Genomic_DNA"/>
</dbReference>
<keyword evidence="2" id="KW-0238">DNA-binding</keyword>
<dbReference type="AlphaFoldDB" id="A0A4V5P3Q0"/>
<dbReference type="InterPro" id="IPR036388">
    <property type="entry name" value="WH-like_DNA-bd_sf"/>
</dbReference>
<dbReference type="PANTHER" id="PTHR43537">
    <property type="entry name" value="TRANSCRIPTIONAL REGULATOR, GNTR FAMILY"/>
    <property type="match status" value="1"/>
</dbReference>
<dbReference type="InterPro" id="IPR036390">
    <property type="entry name" value="WH_DNA-bd_sf"/>
</dbReference>
<dbReference type="SMART" id="SM00345">
    <property type="entry name" value="HTH_GNTR"/>
    <property type="match status" value="1"/>
</dbReference>
<evidence type="ECO:0000313" key="6">
    <source>
        <dbReference type="Proteomes" id="UP000307756"/>
    </source>
</evidence>
<reference evidence="5 6" key="1">
    <citation type="journal article" date="2011" name="J. Microbiol.">
        <title>Bacillus kyonggiensis sp. nov., isolated from soil of a lettuce field.</title>
        <authorList>
            <person name="Dong K."/>
            <person name="Lee S."/>
        </authorList>
    </citation>
    <scope>NUCLEOTIDE SEQUENCE [LARGE SCALE GENOMIC DNA]</scope>
    <source>
        <strain evidence="5 6">NB22</strain>
    </source>
</reference>
<organism evidence="5 6">
    <name type="scientific">Robertmurraya kyonggiensis</name>
    <dbReference type="NCBI Taxonomy" id="1037680"/>
    <lineage>
        <taxon>Bacteria</taxon>
        <taxon>Bacillati</taxon>
        <taxon>Bacillota</taxon>
        <taxon>Bacilli</taxon>
        <taxon>Bacillales</taxon>
        <taxon>Bacillaceae</taxon>
        <taxon>Robertmurraya</taxon>
    </lineage>
</organism>
<evidence type="ECO:0000256" key="2">
    <source>
        <dbReference type="ARBA" id="ARBA00023125"/>
    </source>
</evidence>
<feature type="domain" description="HTH gntR-type" evidence="4">
    <location>
        <begin position="9"/>
        <end position="76"/>
    </location>
</feature>
<evidence type="ECO:0000256" key="3">
    <source>
        <dbReference type="ARBA" id="ARBA00023163"/>
    </source>
</evidence>
<keyword evidence="1" id="KW-0805">Transcription regulation</keyword>
<accession>A0A4V5P3Q0</accession>
<dbReference type="GO" id="GO:0003700">
    <property type="term" value="F:DNA-binding transcription factor activity"/>
    <property type="evidence" value="ECO:0007669"/>
    <property type="project" value="InterPro"/>
</dbReference>
<keyword evidence="6" id="KW-1185">Reference proteome</keyword>
<gene>
    <name evidence="5" type="ORF">FA727_00100</name>
</gene>
<name>A0A4V5P3Q0_9BACI</name>
<evidence type="ECO:0000313" key="5">
    <source>
        <dbReference type="EMBL" id="TKC18010.1"/>
    </source>
</evidence>
<dbReference type="RefSeq" id="WP_136828727.1">
    <property type="nucleotide sequence ID" value="NZ_SWBM01000001.1"/>
</dbReference>
<dbReference type="Pfam" id="PF00392">
    <property type="entry name" value="GntR"/>
    <property type="match status" value="1"/>
</dbReference>
<dbReference type="GO" id="GO:0003677">
    <property type="term" value="F:DNA binding"/>
    <property type="evidence" value="ECO:0007669"/>
    <property type="project" value="UniProtKB-KW"/>
</dbReference>
<dbReference type="Pfam" id="PF07729">
    <property type="entry name" value="FCD"/>
    <property type="match status" value="1"/>
</dbReference>
<dbReference type="SMART" id="SM00895">
    <property type="entry name" value="FCD"/>
    <property type="match status" value="1"/>
</dbReference>
<proteinExistence type="predicted"/>
<dbReference type="SUPFAM" id="SSF46785">
    <property type="entry name" value="Winged helix' DNA-binding domain"/>
    <property type="match status" value="1"/>
</dbReference>
<dbReference type="Gene3D" id="1.10.10.10">
    <property type="entry name" value="Winged helix-like DNA-binding domain superfamily/Winged helix DNA-binding domain"/>
    <property type="match status" value="1"/>
</dbReference>
<dbReference type="InterPro" id="IPR008920">
    <property type="entry name" value="TF_FadR/GntR_C"/>
</dbReference>